<protein>
    <submittedName>
        <fullName evidence="1">ABC transporter substrate-binding protein</fullName>
    </submittedName>
</protein>
<evidence type="ECO:0000313" key="2">
    <source>
        <dbReference type="Proteomes" id="UP000298460"/>
    </source>
</evidence>
<dbReference type="OrthoDB" id="1797976at2"/>
<dbReference type="AlphaFoldDB" id="A0A4Z0R2G6"/>
<name>A0A4Z0R2G6_9FIRM</name>
<keyword evidence="2" id="KW-1185">Reference proteome</keyword>
<dbReference type="Gene3D" id="3.30.1490.480">
    <property type="entry name" value="Endolytic murein transglycosylase"/>
    <property type="match status" value="1"/>
</dbReference>
<gene>
    <name evidence="1" type="ORF">E4K67_22200</name>
</gene>
<evidence type="ECO:0000313" key="1">
    <source>
        <dbReference type="EMBL" id="TGE35836.1"/>
    </source>
</evidence>
<organism evidence="1 2">
    <name type="scientific">Desulfosporosinus fructosivorans</name>
    <dbReference type="NCBI Taxonomy" id="2018669"/>
    <lineage>
        <taxon>Bacteria</taxon>
        <taxon>Bacillati</taxon>
        <taxon>Bacillota</taxon>
        <taxon>Clostridia</taxon>
        <taxon>Eubacteriales</taxon>
        <taxon>Desulfitobacteriaceae</taxon>
        <taxon>Desulfosporosinus</taxon>
    </lineage>
</organism>
<dbReference type="Proteomes" id="UP000298460">
    <property type="component" value="Unassembled WGS sequence"/>
</dbReference>
<dbReference type="EMBL" id="SPQQ01000010">
    <property type="protein sequence ID" value="TGE35836.1"/>
    <property type="molecule type" value="Genomic_DNA"/>
</dbReference>
<dbReference type="RefSeq" id="WP_135550754.1">
    <property type="nucleotide sequence ID" value="NZ_SPQQ01000010.1"/>
</dbReference>
<accession>A0A4Z0R2G6</accession>
<proteinExistence type="predicted"/>
<sequence>MRVTRSFLLGLSSGLIISAMLALVISPQQGQAVIPQDLASVPSVKQEAINPPLAAEKQADPLPVAEPNIPIQQDFIIPKGASSEKIADLLVAQGLIKDKKSFLESAHQMGAESQFKAGTFTVSLGLTTEELIRRLLK</sequence>
<reference evidence="1 2" key="1">
    <citation type="submission" date="2019-03" db="EMBL/GenBank/DDBJ databases">
        <title>Draft Genome Sequence of Desulfosporosinus fructosivorans Strain 63.6F, Isolated from Marine Sediment in the Baltic Sea.</title>
        <authorList>
            <person name="Hausmann B."/>
            <person name="Vandieken V."/>
            <person name="Pjevac P."/>
            <person name="Schreck K."/>
            <person name="Herbold C.W."/>
            <person name="Loy A."/>
        </authorList>
    </citation>
    <scope>NUCLEOTIDE SEQUENCE [LARGE SCALE GENOMIC DNA]</scope>
    <source>
        <strain evidence="1 2">63.6F</strain>
    </source>
</reference>
<comment type="caution">
    <text evidence="1">The sequence shown here is derived from an EMBL/GenBank/DDBJ whole genome shotgun (WGS) entry which is preliminary data.</text>
</comment>